<feature type="signal peptide" evidence="2">
    <location>
        <begin position="1"/>
        <end position="28"/>
    </location>
</feature>
<comment type="caution">
    <text evidence="3">The sequence shown here is derived from an EMBL/GenBank/DDBJ whole genome shotgun (WGS) entry which is preliminary data.</text>
</comment>
<proteinExistence type="predicted"/>
<protein>
    <submittedName>
        <fullName evidence="3">Carbohydrate-binding domain-containing protein</fullName>
    </submittedName>
</protein>
<feature type="chain" id="PRO_5042030018" evidence="2">
    <location>
        <begin position="29"/>
        <end position="654"/>
    </location>
</feature>
<keyword evidence="4" id="KW-1185">Reference proteome</keyword>
<feature type="compositionally biased region" description="Low complexity" evidence="1">
    <location>
        <begin position="31"/>
        <end position="44"/>
    </location>
</feature>
<evidence type="ECO:0000313" key="3">
    <source>
        <dbReference type="EMBL" id="MCC2231044.1"/>
    </source>
</evidence>
<dbReference type="Proteomes" id="UP001198182">
    <property type="component" value="Unassembled WGS sequence"/>
</dbReference>
<feature type="region of interest" description="Disordered" evidence="1">
    <location>
        <begin position="609"/>
        <end position="654"/>
    </location>
</feature>
<evidence type="ECO:0000313" key="4">
    <source>
        <dbReference type="Proteomes" id="UP001198182"/>
    </source>
</evidence>
<name>A0AAE3EA77_9FIRM</name>
<dbReference type="EMBL" id="JAJEQR010000021">
    <property type="protein sequence ID" value="MCC2231044.1"/>
    <property type="molecule type" value="Genomic_DNA"/>
</dbReference>
<evidence type="ECO:0000256" key="1">
    <source>
        <dbReference type="SAM" id="MobiDB-lite"/>
    </source>
</evidence>
<dbReference type="Pfam" id="PF14262">
    <property type="entry name" value="Cthe_2159"/>
    <property type="match status" value="1"/>
</dbReference>
<dbReference type="InterPro" id="IPR025584">
    <property type="entry name" value="Cthe_2159"/>
</dbReference>
<sequence length="654" mass="66011">MKKNTNAILSGLVVAAMMLAGCGSNETAATSAASSEAQNESTENFSDKTLSTTETGSADTENSLDESAMDLEFTARDLDVGYEESTAVQVTLSDSGIQVSGDGAEADGTTLTIKEEGTYVISGSLSSGQIVIEADDSAKIHLVLNGVSVRCENSAALLIRGADKVFVTLAEGSENTLESGSEAPSGEDENVDGVIFSRSDLTLNGSGSLTINAGYKHGIVSKDDLVITGGVYNITAVGGGLYGKDCVKILDGTFNLNVEMDGIQSDNEEDADRGFVYIAGGTYDITAGHDGIQAETLLKVADGTINITTGTGSGAAVNGSSDTDSTSNGSTNVTDSSSSESIKGLKSGSLLEITGGTIVINSEDDSVHSNGSITITAGNLTFSSDDDAVHADENLQIDGGSIQILQSYEGLEGKSVVINDGTISLVSADDGINANGGADSSGFGGFGRGFETDSFGSFETDIYIAINGGEITIDASGDGLDSNGNLYITGGVTYISGPSDSGNGALDYGEGCTGEISGGMLLAVGASGMAENMSSSSTQCTFMQNLDETASGGDTVTITDASGNVLASYTPVRSYQNIIFSCPELQVGETYTVTAGSQSVAVEQSDTVVGESSGMGGMGALGGNNSNGRPSEPPTGGNVDQKPADSNSTSGNGV</sequence>
<feature type="compositionally biased region" description="Gly residues" evidence="1">
    <location>
        <begin position="613"/>
        <end position="622"/>
    </location>
</feature>
<reference evidence="3" key="1">
    <citation type="submission" date="2021-10" db="EMBL/GenBank/DDBJ databases">
        <title>Anaerobic single-cell dispensing facilitates the cultivation of human gut bacteria.</title>
        <authorList>
            <person name="Afrizal A."/>
        </authorList>
    </citation>
    <scope>NUCLEOTIDE SEQUENCE</scope>
    <source>
        <strain evidence="3">CLA-AA-H215</strain>
    </source>
</reference>
<dbReference type="RefSeq" id="WP_308453579.1">
    <property type="nucleotide sequence ID" value="NZ_JAJEQR010000021.1"/>
</dbReference>
<feature type="compositionally biased region" description="Polar residues" evidence="1">
    <location>
        <begin position="644"/>
        <end position="654"/>
    </location>
</feature>
<feature type="compositionally biased region" description="Low complexity" evidence="1">
    <location>
        <begin position="317"/>
        <end position="342"/>
    </location>
</feature>
<feature type="region of interest" description="Disordered" evidence="1">
    <location>
        <begin position="311"/>
        <end position="342"/>
    </location>
</feature>
<dbReference type="PROSITE" id="PS51257">
    <property type="entry name" value="PROKAR_LIPOPROTEIN"/>
    <property type="match status" value="1"/>
</dbReference>
<organism evidence="3 4">
    <name type="scientific">Hominifimenecus microfluidus</name>
    <dbReference type="NCBI Taxonomy" id="2885348"/>
    <lineage>
        <taxon>Bacteria</taxon>
        <taxon>Bacillati</taxon>
        <taxon>Bacillota</taxon>
        <taxon>Clostridia</taxon>
        <taxon>Lachnospirales</taxon>
        <taxon>Lachnospiraceae</taxon>
        <taxon>Hominifimenecus</taxon>
    </lineage>
</organism>
<dbReference type="AlphaFoldDB" id="A0AAE3EA77"/>
<feature type="region of interest" description="Disordered" evidence="1">
    <location>
        <begin position="31"/>
        <end position="65"/>
    </location>
</feature>
<evidence type="ECO:0000256" key="2">
    <source>
        <dbReference type="SAM" id="SignalP"/>
    </source>
</evidence>
<gene>
    <name evidence="3" type="ORF">LKD81_08540</name>
</gene>
<feature type="compositionally biased region" description="Polar residues" evidence="1">
    <location>
        <begin position="47"/>
        <end position="61"/>
    </location>
</feature>
<keyword evidence="2" id="KW-0732">Signal</keyword>
<accession>A0AAE3EA77</accession>